<keyword evidence="3" id="KW-0812">Transmembrane</keyword>
<dbReference type="Gene3D" id="2.130.10.10">
    <property type="entry name" value="YVTN repeat-like/Quinoprotein amine dehydrogenase"/>
    <property type="match status" value="3"/>
</dbReference>
<dbReference type="InterPro" id="IPR011123">
    <property type="entry name" value="Y_Y_Y"/>
</dbReference>
<sequence>MKIPRPVLVLLVVLPTIIRPEHALAQQLPLRYLGQQDGLANLSVGVLAQDQEGYLWVGTDNGLFRYNGAEFQRFGKDEGMTTTTVTAVLPDRRRRLWVGTEDGFYFHDGHRLVELLYQGQTLPIPVDSPLAAMPEGGVALISHRQLFHALVVEGQLVVRPYFPADLVQRQPLLKELGAVMAQPDGQLWLGCGASLCSSAPHGLQVWDAGAGVPADQWRNLTRAADGSLWARGKHHVIVLEPGGKRFIDRTPPGGLMRKANPATAMAEDADHRMLITTDTGVARWDAGRWHFFDGANGLKPGVLAILVDRDHGVWLGSAGRGLMHWIGYDHWENWTTAQGLPDDQVFAFLRDGAGNLRIGTRSGLAMLGAGAPRRAMPVPGYRPEQWGTMAVDLRGHLWNASYVGSLMREERRGGGVTQVAKLPMIFKLLADRQGRMWISTWDGLFVIEHPESGAAPQRPGGLPAEADLLSATTRRSCQSADGILWFLTDDTLWRLRGDRWDSYGLRAPRDPAFDMMACAADGSLWLGQGAGGLWRAHVAGSGLVKQAQQIPLLRDKAVFTIHEDRRGWLWLGTDAGLLVWNRAQWRLFGSGDGLVWNDLNARPLYEEADGSLWLPTSNGASHVTRPERLFAPHRLSASVEAVERAGVALGVRDGEALPWSADALLVTIASLHYEHRAALRFRYRLLGLERDWSSTSVPRLRYAALPPGEYRLQYAVVNLATESASPAREWRFTILPPWWRSNWFLLVCAVGALALLRGLYRYRVRGLHARNARMEEMVRARTRELELSQEALRERALRDGLTKAWNRVALLEMMEQRMQKSRRDGGTFLLCLLDLDHFKRINDTHGHLAGDAVLCELVRRLHACVRPYDLVGRYGGEEFLVLLADLNQSDGAPRLEAMRRAIEAAPFGIGDGHTLAVTASFGVAAFNPAAPAAGLELVRQADVALYRAKQRGRNRIEYAAPDHGAGALRPGEPA</sequence>
<accession>A0A6L6PBF2</accession>
<name>A0A6L6PBF2_9BURK</name>
<evidence type="ECO:0000256" key="3">
    <source>
        <dbReference type="SAM" id="Phobius"/>
    </source>
</evidence>
<keyword evidence="3" id="KW-0472">Membrane</keyword>
<feature type="domain" description="GGDEF" evidence="4">
    <location>
        <begin position="826"/>
        <end position="961"/>
    </location>
</feature>
<dbReference type="Proteomes" id="UP000475582">
    <property type="component" value="Unassembled WGS sequence"/>
</dbReference>
<dbReference type="RefSeq" id="WP_155461699.1">
    <property type="nucleotide sequence ID" value="NZ_WNKY01000001.1"/>
</dbReference>
<dbReference type="EC" id="2.7.7.65" evidence="1"/>
<dbReference type="PANTHER" id="PTHR45138">
    <property type="entry name" value="REGULATORY COMPONENTS OF SENSORY TRANSDUCTION SYSTEM"/>
    <property type="match status" value="1"/>
</dbReference>
<dbReference type="InterPro" id="IPR050469">
    <property type="entry name" value="Diguanylate_Cyclase"/>
</dbReference>
<dbReference type="PANTHER" id="PTHR45138:SF9">
    <property type="entry name" value="DIGUANYLATE CYCLASE DGCM-RELATED"/>
    <property type="match status" value="1"/>
</dbReference>
<dbReference type="InterPro" id="IPR029787">
    <property type="entry name" value="Nucleotide_cyclase"/>
</dbReference>
<dbReference type="EMBL" id="WNKY01000001">
    <property type="protein sequence ID" value="MTV36362.1"/>
    <property type="molecule type" value="Genomic_DNA"/>
</dbReference>
<organism evidence="5 6">
    <name type="scientific">Duganella radicis</name>
    <dbReference type="NCBI Taxonomy" id="551988"/>
    <lineage>
        <taxon>Bacteria</taxon>
        <taxon>Pseudomonadati</taxon>
        <taxon>Pseudomonadota</taxon>
        <taxon>Betaproteobacteria</taxon>
        <taxon>Burkholderiales</taxon>
        <taxon>Oxalobacteraceae</taxon>
        <taxon>Telluria group</taxon>
        <taxon>Duganella</taxon>
    </lineage>
</organism>
<evidence type="ECO:0000313" key="5">
    <source>
        <dbReference type="EMBL" id="MTV36362.1"/>
    </source>
</evidence>
<dbReference type="SMART" id="SM00267">
    <property type="entry name" value="GGDEF"/>
    <property type="match status" value="1"/>
</dbReference>
<dbReference type="AlphaFoldDB" id="A0A6L6PBF2"/>
<dbReference type="Gene3D" id="2.60.40.10">
    <property type="entry name" value="Immunoglobulins"/>
    <property type="match status" value="1"/>
</dbReference>
<protein>
    <recommendedName>
        <fullName evidence="1">diguanylate cyclase</fullName>
        <ecNumber evidence="1">2.7.7.65</ecNumber>
    </recommendedName>
</protein>
<dbReference type="FunFam" id="3.30.70.270:FF:000001">
    <property type="entry name" value="Diguanylate cyclase domain protein"/>
    <property type="match status" value="1"/>
</dbReference>
<dbReference type="SUPFAM" id="SSF55073">
    <property type="entry name" value="Nucleotide cyclase"/>
    <property type="match status" value="1"/>
</dbReference>
<dbReference type="InterPro" id="IPR015943">
    <property type="entry name" value="WD40/YVTN_repeat-like_dom_sf"/>
</dbReference>
<dbReference type="InterPro" id="IPR011110">
    <property type="entry name" value="Reg_prop"/>
</dbReference>
<comment type="catalytic activity">
    <reaction evidence="2">
        <text>2 GTP = 3',3'-c-di-GMP + 2 diphosphate</text>
        <dbReference type="Rhea" id="RHEA:24898"/>
        <dbReference type="ChEBI" id="CHEBI:33019"/>
        <dbReference type="ChEBI" id="CHEBI:37565"/>
        <dbReference type="ChEBI" id="CHEBI:58805"/>
        <dbReference type="EC" id="2.7.7.65"/>
    </reaction>
</comment>
<dbReference type="SUPFAM" id="SSF63829">
    <property type="entry name" value="Calcium-dependent phosphotriesterase"/>
    <property type="match status" value="3"/>
</dbReference>
<dbReference type="OrthoDB" id="5477914at2"/>
<dbReference type="Pfam" id="PF07495">
    <property type="entry name" value="Y_Y_Y"/>
    <property type="match status" value="1"/>
</dbReference>
<dbReference type="GO" id="GO:0052621">
    <property type="term" value="F:diguanylate cyclase activity"/>
    <property type="evidence" value="ECO:0007669"/>
    <property type="project" value="UniProtKB-EC"/>
</dbReference>
<evidence type="ECO:0000313" key="6">
    <source>
        <dbReference type="Proteomes" id="UP000475582"/>
    </source>
</evidence>
<evidence type="ECO:0000259" key="4">
    <source>
        <dbReference type="PROSITE" id="PS50887"/>
    </source>
</evidence>
<keyword evidence="3" id="KW-1133">Transmembrane helix</keyword>
<dbReference type="Pfam" id="PF07494">
    <property type="entry name" value="Reg_prop"/>
    <property type="match status" value="2"/>
</dbReference>
<dbReference type="GO" id="GO:0005886">
    <property type="term" value="C:plasma membrane"/>
    <property type="evidence" value="ECO:0007669"/>
    <property type="project" value="TreeGrafter"/>
</dbReference>
<evidence type="ECO:0000256" key="2">
    <source>
        <dbReference type="ARBA" id="ARBA00034247"/>
    </source>
</evidence>
<feature type="transmembrane region" description="Helical" evidence="3">
    <location>
        <begin position="743"/>
        <end position="760"/>
    </location>
</feature>
<evidence type="ECO:0000256" key="1">
    <source>
        <dbReference type="ARBA" id="ARBA00012528"/>
    </source>
</evidence>
<dbReference type="PROSITE" id="PS50887">
    <property type="entry name" value="GGDEF"/>
    <property type="match status" value="1"/>
</dbReference>
<dbReference type="Pfam" id="PF00990">
    <property type="entry name" value="GGDEF"/>
    <property type="match status" value="1"/>
</dbReference>
<dbReference type="GO" id="GO:0043709">
    <property type="term" value="P:cell adhesion involved in single-species biofilm formation"/>
    <property type="evidence" value="ECO:0007669"/>
    <property type="project" value="TreeGrafter"/>
</dbReference>
<reference evidence="5 6" key="1">
    <citation type="submission" date="2019-11" db="EMBL/GenBank/DDBJ databases">
        <title>Type strains purchased from KCTC, JCM and DSMZ.</title>
        <authorList>
            <person name="Lu H."/>
        </authorList>
    </citation>
    <scope>NUCLEOTIDE SEQUENCE [LARGE SCALE GENOMIC DNA]</scope>
    <source>
        <strain evidence="5 6">KCTC 22382</strain>
    </source>
</reference>
<comment type="caution">
    <text evidence="5">The sequence shown here is derived from an EMBL/GenBank/DDBJ whole genome shotgun (WGS) entry which is preliminary data.</text>
</comment>
<gene>
    <name evidence="5" type="ORF">GM676_02040</name>
</gene>
<keyword evidence="6" id="KW-1185">Reference proteome</keyword>
<dbReference type="InterPro" id="IPR000160">
    <property type="entry name" value="GGDEF_dom"/>
</dbReference>
<dbReference type="InterPro" id="IPR013783">
    <property type="entry name" value="Ig-like_fold"/>
</dbReference>
<dbReference type="CDD" id="cd01949">
    <property type="entry name" value="GGDEF"/>
    <property type="match status" value="1"/>
</dbReference>
<dbReference type="InterPro" id="IPR043128">
    <property type="entry name" value="Rev_trsase/Diguanyl_cyclase"/>
</dbReference>
<proteinExistence type="predicted"/>
<dbReference type="NCBIfam" id="TIGR00254">
    <property type="entry name" value="GGDEF"/>
    <property type="match status" value="1"/>
</dbReference>
<dbReference type="Gene3D" id="3.30.70.270">
    <property type="match status" value="1"/>
</dbReference>
<dbReference type="GO" id="GO:1902201">
    <property type="term" value="P:negative regulation of bacterial-type flagellum-dependent cell motility"/>
    <property type="evidence" value="ECO:0007669"/>
    <property type="project" value="TreeGrafter"/>
</dbReference>